<dbReference type="PANTHER" id="PTHR21085:SF0">
    <property type="entry name" value="CHORISMATE SYNTHASE"/>
    <property type="match status" value="1"/>
</dbReference>
<evidence type="ECO:0000256" key="10">
    <source>
        <dbReference type="ARBA" id="ARBA00023239"/>
    </source>
</evidence>
<evidence type="ECO:0000256" key="3">
    <source>
        <dbReference type="ARBA" id="ARBA00013036"/>
    </source>
</evidence>
<evidence type="ECO:0000313" key="13">
    <source>
        <dbReference type="EMBL" id="CUQ76953.1"/>
    </source>
</evidence>
<comment type="pathway">
    <text evidence="1 11 12">Metabolic intermediate biosynthesis; chorismate biosynthesis; chorismate from D-erythrose 4-phosphate and phosphoenolpyruvate: step 7/7.</text>
</comment>
<dbReference type="PANTHER" id="PTHR21085">
    <property type="entry name" value="CHORISMATE SYNTHASE"/>
    <property type="match status" value="1"/>
</dbReference>
<dbReference type="EMBL" id="CZBU01000003">
    <property type="protein sequence ID" value="CUQ76953.1"/>
    <property type="molecule type" value="Genomic_DNA"/>
</dbReference>
<dbReference type="RefSeq" id="WP_055215452.1">
    <property type="nucleotide sequence ID" value="NZ_CZBU01000003.1"/>
</dbReference>
<dbReference type="GO" id="GO:0009073">
    <property type="term" value="P:aromatic amino acid family biosynthetic process"/>
    <property type="evidence" value="ECO:0007669"/>
    <property type="project" value="UniProtKB-KW"/>
</dbReference>
<keyword evidence="9 11" id="KW-0057">Aromatic amino acid biosynthesis</keyword>
<evidence type="ECO:0000256" key="12">
    <source>
        <dbReference type="RuleBase" id="RU000605"/>
    </source>
</evidence>
<accession>A0A174YPA3</accession>
<dbReference type="EC" id="4.2.3.5" evidence="3 11"/>
<dbReference type="AlphaFoldDB" id="A0A174YPA3"/>
<keyword evidence="7 11" id="KW-0274">FAD</keyword>
<dbReference type="PROSITE" id="PS00788">
    <property type="entry name" value="CHORISMATE_SYNTHASE_2"/>
    <property type="match status" value="1"/>
</dbReference>
<dbReference type="GO" id="GO:0004107">
    <property type="term" value="F:chorismate synthase activity"/>
    <property type="evidence" value="ECO:0007669"/>
    <property type="project" value="UniProtKB-UniRule"/>
</dbReference>
<dbReference type="InterPro" id="IPR000453">
    <property type="entry name" value="Chorismate_synth"/>
</dbReference>
<keyword evidence="10 11" id="KW-0456">Lyase</keyword>
<evidence type="ECO:0000313" key="14">
    <source>
        <dbReference type="Proteomes" id="UP000095621"/>
    </source>
</evidence>
<comment type="cofactor">
    <cofactor evidence="11 12">
        <name>FMNH2</name>
        <dbReference type="ChEBI" id="CHEBI:57618"/>
    </cofactor>
    <text evidence="11 12">Reduced FMN (FMNH(2)).</text>
</comment>
<dbReference type="PROSITE" id="PS00787">
    <property type="entry name" value="CHORISMATE_SYNTHASE_1"/>
    <property type="match status" value="1"/>
</dbReference>
<feature type="binding site" evidence="11">
    <location>
        <position position="54"/>
    </location>
    <ligand>
        <name>NADP(+)</name>
        <dbReference type="ChEBI" id="CHEBI:58349"/>
    </ligand>
</feature>
<evidence type="ECO:0000256" key="6">
    <source>
        <dbReference type="ARBA" id="ARBA00022643"/>
    </source>
</evidence>
<evidence type="ECO:0000256" key="4">
    <source>
        <dbReference type="ARBA" id="ARBA00022605"/>
    </source>
</evidence>
<dbReference type="Proteomes" id="UP000095621">
    <property type="component" value="Unassembled WGS sequence"/>
</dbReference>
<organism evidence="13 14">
    <name type="scientific">Lachnospira eligens</name>
    <dbReference type="NCBI Taxonomy" id="39485"/>
    <lineage>
        <taxon>Bacteria</taxon>
        <taxon>Bacillati</taxon>
        <taxon>Bacillota</taxon>
        <taxon>Clostridia</taxon>
        <taxon>Lachnospirales</taxon>
        <taxon>Lachnospiraceae</taxon>
        <taxon>Lachnospira</taxon>
    </lineage>
</organism>
<comment type="function">
    <text evidence="11">Catalyzes the anti-1,4-elimination of the C-3 phosphate and the C-6 proR hydrogen from 5-enolpyruvylshikimate-3-phosphate (EPSP) to yield chorismate, which is the branch point compound that serves as the starting substrate for the three terminal pathways of aromatic amino acid biosynthesis. This reaction introduces a second double bond into the aromatic ring system.</text>
</comment>
<feature type="binding site" evidence="11">
    <location>
        <position position="48"/>
    </location>
    <ligand>
        <name>NADP(+)</name>
        <dbReference type="ChEBI" id="CHEBI:58349"/>
    </ligand>
</feature>
<feature type="binding site" evidence="11">
    <location>
        <begin position="125"/>
        <end position="127"/>
    </location>
    <ligand>
        <name>FMN</name>
        <dbReference type="ChEBI" id="CHEBI:58210"/>
    </ligand>
</feature>
<dbReference type="GO" id="GO:0010181">
    <property type="term" value="F:FMN binding"/>
    <property type="evidence" value="ECO:0007669"/>
    <property type="project" value="TreeGrafter"/>
</dbReference>
<evidence type="ECO:0000256" key="11">
    <source>
        <dbReference type="HAMAP-Rule" id="MF_00300"/>
    </source>
</evidence>
<comment type="catalytic activity">
    <reaction evidence="11 12">
        <text>5-O-(1-carboxyvinyl)-3-phosphoshikimate = chorismate + phosphate</text>
        <dbReference type="Rhea" id="RHEA:21020"/>
        <dbReference type="ChEBI" id="CHEBI:29748"/>
        <dbReference type="ChEBI" id="CHEBI:43474"/>
        <dbReference type="ChEBI" id="CHEBI:57701"/>
        <dbReference type="EC" id="4.2.3.5"/>
    </reaction>
</comment>
<sequence>MAGSVFGNIFKISTWGESHGEGLGVVIDGCPAGLPICEEDIQEQLDRRKPGQSKFTTPRKEDDEVHILSGVFEGKTTGTPISLAVYNKTQRSADYSEIANYYRPGHADYTFDEKFGFRDYRGGGRSSGRETIGRVAAGAIAMKILKELGINITAYAKEIGGIGIDYDKFDIAERDNNAFNMPDKEAAEKVKAFAESKMSVGDSIGGVIECRVTGMMTGIGNPTFEKLDANLAKAIMSIGAVKGFEIGDGFEAAKVTGKYNNDEFVMKDGRVGKLTNHSGGVLGGISDGDEIVFRAAVKPTPSISALQETVNKQGEDIEVSIKGRHDPMIVPRAVVVVEAMTALTLVDLIFDNMTARIDRVKEFYRK</sequence>
<dbReference type="NCBIfam" id="NF003793">
    <property type="entry name" value="PRK05382.1"/>
    <property type="match status" value="1"/>
</dbReference>
<proteinExistence type="inferred from homology"/>
<evidence type="ECO:0000256" key="7">
    <source>
        <dbReference type="ARBA" id="ARBA00022827"/>
    </source>
</evidence>
<feature type="binding site" evidence="11">
    <location>
        <position position="324"/>
    </location>
    <ligand>
        <name>FMN</name>
        <dbReference type="ChEBI" id="CHEBI:58210"/>
    </ligand>
</feature>
<keyword evidence="8 11" id="KW-0521">NADP</keyword>
<dbReference type="Gene3D" id="3.60.150.10">
    <property type="entry name" value="Chorismate synthase AroC"/>
    <property type="match status" value="1"/>
</dbReference>
<protein>
    <recommendedName>
        <fullName evidence="3 11">Chorismate synthase</fullName>
        <shortName evidence="11">CS</shortName>
        <ecNumber evidence="3 11">4.2.3.5</ecNumber>
    </recommendedName>
    <alternativeName>
        <fullName evidence="11">5-enolpyruvylshikimate-3-phosphate phospholyase</fullName>
    </alternativeName>
</protein>
<keyword evidence="5 11" id="KW-0285">Flavoprotein</keyword>
<dbReference type="PIRSF" id="PIRSF001456">
    <property type="entry name" value="Chorismate_synth"/>
    <property type="match status" value="1"/>
</dbReference>
<keyword evidence="4 11" id="KW-0028">Amino-acid biosynthesis</keyword>
<comment type="subunit">
    <text evidence="11">Homotetramer.</text>
</comment>
<evidence type="ECO:0000256" key="1">
    <source>
        <dbReference type="ARBA" id="ARBA00005044"/>
    </source>
</evidence>
<dbReference type="GO" id="GO:0008652">
    <property type="term" value="P:amino acid biosynthetic process"/>
    <property type="evidence" value="ECO:0007669"/>
    <property type="project" value="UniProtKB-KW"/>
</dbReference>
<evidence type="ECO:0000256" key="9">
    <source>
        <dbReference type="ARBA" id="ARBA00023141"/>
    </source>
</evidence>
<dbReference type="GO" id="GO:0009423">
    <property type="term" value="P:chorismate biosynthetic process"/>
    <property type="evidence" value="ECO:0007669"/>
    <property type="project" value="UniProtKB-UniRule"/>
</dbReference>
<dbReference type="InterPro" id="IPR035904">
    <property type="entry name" value="Chorismate_synth_AroC_sf"/>
</dbReference>
<evidence type="ECO:0000256" key="8">
    <source>
        <dbReference type="ARBA" id="ARBA00022857"/>
    </source>
</evidence>
<reference evidence="13 14" key="1">
    <citation type="submission" date="2015-09" db="EMBL/GenBank/DDBJ databases">
        <authorList>
            <consortium name="Pathogen Informatics"/>
        </authorList>
    </citation>
    <scope>NUCLEOTIDE SEQUENCE [LARGE SCALE GENOMIC DNA]</scope>
    <source>
        <strain evidence="13 14">2789STDY5834875</strain>
    </source>
</reference>
<comment type="caution">
    <text evidence="11">Lacks conserved residue(s) required for the propagation of feature annotation.</text>
</comment>
<dbReference type="GO" id="GO:0005829">
    <property type="term" value="C:cytosol"/>
    <property type="evidence" value="ECO:0007669"/>
    <property type="project" value="TreeGrafter"/>
</dbReference>
<dbReference type="UniPathway" id="UPA00053">
    <property type="reaction ID" value="UER00090"/>
</dbReference>
<dbReference type="OrthoDB" id="9771806at2"/>
<dbReference type="NCBIfam" id="TIGR00033">
    <property type="entry name" value="aroC"/>
    <property type="match status" value="1"/>
</dbReference>
<name>A0A174YPA3_9FIRM</name>
<comment type="similarity">
    <text evidence="2 11 12">Belongs to the chorismate synthase family.</text>
</comment>
<dbReference type="InterPro" id="IPR020541">
    <property type="entry name" value="Chorismate_synthase_CS"/>
</dbReference>
<dbReference type="HAMAP" id="MF_00300">
    <property type="entry name" value="Chorismate_synth"/>
    <property type="match status" value="1"/>
</dbReference>
<evidence type="ECO:0000256" key="2">
    <source>
        <dbReference type="ARBA" id="ARBA00008014"/>
    </source>
</evidence>
<evidence type="ECO:0000256" key="5">
    <source>
        <dbReference type="ARBA" id="ARBA00022630"/>
    </source>
</evidence>
<dbReference type="SUPFAM" id="SSF103263">
    <property type="entry name" value="Chorismate synthase, AroC"/>
    <property type="match status" value="1"/>
</dbReference>
<feature type="binding site" evidence="11">
    <location>
        <position position="283"/>
    </location>
    <ligand>
        <name>FMN</name>
        <dbReference type="ChEBI" id="CHEBI:58210"/>
    </ligand>
</feature>
<dbReference type="Pfam" id="PF01264">
    <property type="entry name" value="Chorismate_synt"/>
    <property type="match status" value="1"/>
</dbReference>
<gene>
    <name evidence="11 13" type="primary">aroC</name>
    <name evidence="13" type="ORF">ERS852490_01326</name>
</gene>
<keyword evidence="6 11" id="KW-0288">FMN</keyword>
<dbReference type="CDD" id="cd07304">
    <property type="entry name" value="Chorismate_synthase"/>
    <property type="match status" value="1"/>
</dbReference>
<feature type="binding site" evidence="11">
    <location>
        <begin position="298"/>
        <end position="302"/>
    </location>
    <ligand>
        <name>FMN</name>
        <dbReference type="ChEBI" id="CHEBI:58210"/>
    </ligand>
</feature>